<name>A0A8S3UKE0_MYTED</name>
<gene>
    <name evidence="1" type="ORF">MEDL_58784</name>
</gene>
<evidence type="ECO:0000313" key="2">
    <source>
        <dbReference type="Proteomes" id="UP000683360"/>
    </source>
</evidence>
<comment type="caution">
    <text evidence="1">The sequence shown here is derived from an EMBL/GenBank/DDBJ whole genome shotgun (WGS) entry which is preliminary data.</text>
</comment>
<dbReference type="AlphaFoldDB" id="A0A8S3UKE0"/>
<reference evidence="1" key="1">
    <citation type="submission" date="2021-03" db="EMBL/GenBank/DDBJ databases">
        <authorList>
            <person name="Bekaert M."/>
        </authorList>
    </citation>
    <scope>NUCLEOTIDE SEQUENCE</scope>
</reference>
<protein>
    <submittedName>
        <fullName evidence="1">Uncharacterized protein</fullName>
    </submittedName>
</protein>
<dbReference type="Proteomes" id="UP000683360">
    <property type="component" value="Unassembled WGS sequence"/>
</dbReference>
<keyword evidence="2" id="KW-1185">Reference proteome</keyword>
<evidence type="ECO:0000313" key="1">
    <source>
        <dbReference type="EMBL" id="CAG2246843.1"/>
    </source>
</evidence>
<accession>A0A8S3UKE0</accession>
<organism evidence="1 2">
    <name type="scientific">Mytilus edulis</name>
    <name type="common">Blue mussel</name>
    <dbReference type="NCBI Taxonomy" id="6550"/>
    <lineage>
        <taxon>Eukaryota</taxon>
        <taxon>Metazoa</taxon>
        <taxon>Spiralia</taxon>
        <taxon>Lophotrochozoa</taxon>
        <taxon>Mollusca</taxon>
        <taxon>Bivalvia</taxon>
        <taxon>Autobranchia</taxon>
        <taxon>Pteriomorphia</taxon>
        <taxon>Mytilida</taxon>
        <taxon>Mytiloidea</taxon>
        <taxon>Mytilidae</taxon>
        <taxon>Mytilinae</taxon>
        <taxon>Mytilus</taxon>
    </lineage>
</organism>
<sequence length="259" mass="29420">MWVAIDDRWLIVGDKAVWRDETMIEKDTGAMTRQRLQGLPKRSDTACGVAIDDRWLIVGDKAVGEMKLHLIEKDTGAIVGTTAFTGLPKRLCYDFHVIKFSFHVMAKTVFLPQYMKIQLKSHIKSPSKGNNKALNGMNIHNGDMIFTTKEKEIKRTTLEGQIIYCYKNEAIVTPECLVVLPSGLVLFVDRNGTGSLHVLSCDGAIHRTLLENFEQIENPMDIWRMWIKKTVYIAGGEYIEVYTSISCIRVVYLLTYLSI</sequence>
<proteinExistence type="predicted"/>
<dbReference type="EMBL" id="CAJPWZ010002883">
    <property type="protein sequence ID" value="CAG2246843.1"/>
    <property type="molecule type" value="Genomic_DNA"/>
</dbReference>